<dbReference type="EMBL" id="KZ305044">
    <property type="protein sequence ID" value="PIA39051.1"/>
    <property type="molecule type" value="Genomic_DNA"/>
</dbReference>
<evidence type="ECO:0000256" key="6">
    <source>
        <dbReference type="SAM" id="Phobius"/>
    </source>
</evidence>
<dbReference type="PANTHER" id="PTHR30509:SF9">
    <property type="entry name" value="MULTIDRUG RESISTANCE PROTEIN MDTO"/>
    <property type="match status" value="1"/>
</dbReference>
<keyword evidence="9" id="KW-1185">Reference proteome</keyword>
<dbReference type="Pfam" id="PF13515">
    <property type="entry name" value="FUSC_2"/>
    <property type="match status" value="1"/>
</dbReference>
<feature type="domain" description="Integral membrane bound transporter" evidence="7">
    <location>
        <begin position="408"/>
        <end position="534"/>
    </location>
</feature>
<keyword evidence="3 6" id="KW-0812">Transmembrane</keyword>
<feature type="transmembrane region" description="Helical" evidence="6">
    <location>
        <begin position="454"/>
        <end position="477"/>
    </location>
</feature>
<dbReference type="FunCoup" id="A0A2G5D6B1">
    <property type="interactions" value="149"/>
</dbReference>
<evidence type="ECO:0000256" key="4">
    <source>
        <dbReference type="ARBA" id="ARBA00022989"/>
    </source>
</evidence>
<evidence type="ECO:0000313" key="9">
    <source>
        <dbReference type="Proteomes" id="UP000230069"/>
    </source>
</evidence>
<accession>A0A2G5D6B1</accession>
<keyword evidence="2" id="KW-1003">Cell membrane</keyword>
<proteinExistence type="predicted"/>
<keyword evidence="5 6" id="KW-0472">Membrane</keyword>
<reference evidence="8 9" key="1">
    <citation type="submission" date="2017-09" db="EMBL/GenBank/DDBJ databases">
        <title>WGS assembly of Aquilegia coerulea Goldsmith.</title>
        <authorList>
            <person name="Hodges S."/>
            <person name="Kramer E."/>
            <person name="Nordborg M."/>
            <person name="Tomkins J."/>
            <person name="Borevitz J."/>
            <person name="Derieg N."/>
            <person name="Yan J."/>
            <person name="Mihaltcheva S."/>
            <person name="Hayes R.D."/>
            <person name="Rokhsar D."/>
        </authorList>
    </citation>
    <scope>NUCLEOTIDE SEQUENCE [LARGE SCALE GENOMIC DNA]</scope>
    <source>
        <strain evidence="9">cv. Goldsmith</strain>
    </source>
</reference>
<dbReference type="STRING" id="218851.A0A2G5D6B1"/>
<feature type="transmembrane region" description="Helical" evidence="6">
    <location>
        <begin position="86"/>
        <end position="104"/>
    </location>
</feature>
<evidence type="ECO:0000256" key="5">
    <source>
        <dbReference type="ARBA" id="ARBA00023136"/>
    </source>
</evidence>
<feature type="transmembrane region" description="Helical" evidence="6">
    <location>
        <begin position="518"/>
        <end position="539"/>
    </location>
</feature>
<sequence length="809" mass="90259">MSSSRLGSAFRTGLACSIVGCITLFGPHTLQKMVAFPALSYVTVILIVSEATLGDTLRGCWNAIYGTLQGVLPTIFIFWALGHARFSITTILFVVMFSTFVVVLPESTHAVAKRIALAQIVILYSVTSVDGVHTRALLHPAHVAVSTAVGAFASVLALLLPFPRLAHYEVRKKCKLFNKNASARLTLYVKALCAENDNEALGSLSQAKSLAKTGSSLLQIIKLKQESMQWERPQCISPQLYYMKPLDKVEALELPLRGMELALTSSPTFPFRVADQDLSVLLLSLKENTSVRSDQPKGSPYSSSTMSETKSQILDKSLQTLQPSFPDKNDLPSLFVLYCITLIQTDIKTDQPVKIAATNNLALIPKESMKVHKQELCPIGNSWRDWNGRISYERIMLALKCSLSLGFAVFFGMKFSRENGFWSGLTVAVGMAFEREATFKVANLKAQGTVLGSVYGVLSCFIFQRFLFIRFLSLLPWIVFTSFLRQSRMYAPAGAVSAVIGALLILGRKNYGPPSEFAIVRIAEAFIGLTCSIIAEFLLQPTRASTLSKNRLSECLGTLHDCAQSMSLHFSSVSKEILNLTELKEKEKKLKIHLSALLKVMGEAEAEPNFWFRPFSNECYGKLHRTLSKMLEIFMFATHAIEFLVRESHIPEAVWKEHQERVDRDVDLLRRMVCSSIKCLNELTSIKSLVALEKEIKGRDITCDLELGKQANANGCKGWNVDEDEMEDITSSFLQHSREMMDKIHSFKGDKHLECHIVLNLSALGFCMSALMKETRELEKNVKDLIQSENPSTNVNLHEIYCKVNALRK</sequence>
<evidence type="ECO:0000313" key="8">
    <source>
        <dbReference type="EMBL" id="PIA39051.1"/>
    </source>
</evidence>
<dbReference type="OrthoDB" id="68611at2759"/>
<dbReference type="InterPro" id="IPR049453">
    <property type="entry name" value="Memb_transporter_dom"/>
</dbReference>
<feature type="transmembrane region" description="Helical" evidence="6">
    <location>
        <begin position="12"/>
        <end position="28"/>
    </location>
</feature>
<name>A0A2G5D6B1_AQUCA</name>
<dbReference type="PANTHER" id="PTHR30509">
    <property type="entry name" value="P-HYDROXYBENZOIC ACID EFFLUX PUMP SUBUNIT-RELATED"/>
    <property type="match status" value="1"/>
</dbReference>
<feature type="transmembrane region" description="Helical" evidence="6">
    <location>
        <begin position="395"/>
        <end position="413"/>
    </location>
</feature>
<feature type="transmembrane region" description="Helical" evidence="6">
    <location>
        <begin position="60"/>
        <end position="80"/>
    </location>
</feature>
<feature type="transmembrane region" description="Helical" evidence="6">
    <location>
        <begin position="34"/>
        <end position="53"/>
    </location>
</feature>
<keyword evidence="4 6" id="KW-1133">Transmembrane helix</keyword>
<evidence type="ECO:0000256" key="1">
    <source>
        <dbReference type="ARBA" id="ARBA00004651"/>
    </source>
</evidence>
<gene>
    <name evidence="8" type="ORF">AQUCO_02700312v1</name>
</gene>
<feature type="transmembrane region" description="Helical" evidence="6">
    <location>
        <begin position="489"/>
        <end position="506"/>
    </location>
</feature>
<dbReference type="InParanoid" id="A0A2G5D6B1"/>
<dbReference type="Proteomes" id="UP000230069">
    <property type="component" value="Unassembled WGS sequence"/>
</dbReference>
<evidence type="ECO:0000256" key="3">
    <source>
        <dbReference type="ARBA" id="ARBA00022692"/>
    </source>
</evidence>
<dbReference type="AlphaFoldDB" id="A0A2G5D6B1"/>
<protein>
    <recommendedName>
        <fullName evidence="7">Integral membrane bound transporter domain-containing protein</fullName>
    </recommendedName>
</protein>
<evidence type="ECO:0000256" key="2">
    <source>
        <dbReference type="ARBA" id="ARBA00022475"/>
    </source>
</evidence>
<organism evidence="8 9">
    <name type="scientific">Aquilegia coerulea</name>
    <name type="common">Rocky mountain columbine</name>
    <dbReference type="NCBI Taxonomy" id="218851"/>
    <lineage>
        <taxon>Eukaryota</taxon>
        <taxon>Viridiplantae</taxon>
        <taxon>Streptophyta</taxon>
        <taxon>Embryophyta</taxon>
        <taxon>Tracheophyta</taxon>
        <taxon>Spermatophyta</taxon>
        <taxon>Magnoliopsida</taxon>
        <taxon>Ranunculales</taxon>
        <taxon>Ranunculaceae</taxon>
        <taxon>Thalictroideae</taxon>
        <taxon>Aquilegia</taxon>
    </lineage>
</organism>
<comment type="subcellular location">
    <subcellularLocation>
        <location evidence="1">Cell membrane</location>
        <topology evidence="1">Multi-pass membrane protein</topology>
    </subcellularLocation>
</comment>
<dbReference type="GO" id="GO:0005886">
    <property type="term" value="C:plasma membrane"/>
    <property type="evidence" value="ECO:0007669"/>
    <property type="project" value="UniProtKB-SubCell"/>
</dbReference>
<feature type="transmembrane region" description="Helical" evidence="6">
    <location>
        <begin position="111"/>
        <end position="129"/>
    </location>
</feature>
<feature type="transmembrane region" description="Helical" evidence="6">
    <location>
        <begin position="141"/>
        <end position="162"/>
    </location>
</feature>
<evidence type="ECO:0000259" key="7">
    <source>
        <dbReference type="Pfam" id="PF13515"/>
    </source>
</evidence>